<evidence type="ECO:0000259" key="4">
    <source>
        <dbReference type="PROSITE" id="PS50932"/>
    </source>
</evidence>
<dbReference type="eggNOG" id="COG1609">
    <property type="taxonomic scope" value="Bacteria"/>
</dbReference>
<keyword evidence="3" id="KW-0804">Transcription</keyword>
<dbReference type="SMART" id="SM00354">
    <property type="entry name" value="HTH_LACI"/>
    <property type="match status" value="1"/>
</dbReference>
<protein>
    <recommendedName>
        <fullName evidence="4">HTH lacI-type domain-containing protein</fullName>
    </recommendedName>
</protein>
<dbReference type="Gene3D" id="1.10.260.40">
    <property type="entry name" value="lambda repressor-like DNA-binding domains"/>
    <property type="match status" value="1"/>
</dbReference>
<dbReference type="PROSITE" id="PS50932">
    <property type="entry name" value="HTH_LACI_2"/>
    <property type="match status" value="1"/>
</dbReference>
<name>X7ENJ2_9RHOB</name>
<sequence>MEIENRVTIRDVARLAGVSKTTVSAVLNGGAGVATKTAERVRTMLVRTGYRRDARALHFRNKRSGPVGIVLTAPPDAPTAALLAGLSGRLREDRLELLLSVEADPALTASRLCGEGVSALVIDGTAASYVPPDCPALFLHSGPDGAMRAGIDAAKALRLAVRAAETAGAGRLIVAGPAPELGETKIPGLPIQSKPWHALDLKVDDFILCTPQIARLMPARIADRRVITLGGTEAPGHVPQICWDGYALGRAVGDAILARLDGMAVARDDIVAPVWLSYPATSSSRSDPR</sequence>
<keyword evidence="1" id="KW-0805">Transcription regulation</keyword>
<dbReference type="AlphaFoldDB" id="X7ENJ2"/>
<dbReference type="Proteomes" id="UP000022447">
    <property type="component" value="Unassembled WGS sequence"/>
</dbReference>
<dbReference type="PANTHER" id="PTHR30146">
    <property type="entry name" value="LACI-RELATED TRANSCRIPTIONAL REPRESSOR"/>
    <property type="match status" value="1"/>
</dbReference>
<dbReference type="PROSITE" id="PS00356">
    <property type="entry name" value="HTH_LACI_1"/>
    <property type="match status" value="1"/>
</dbReference>
<dbReference type="STRING" id="1449350.OCH239_02360"/>
<dbReference type="GO" id="GO:0003700">
    <property type="term" value="F:DNA-binding transcription factor activity"/>
    <property type="evidence" value="ECO:0007669"/>
    <property type="project" value="TreeGrafter"/>
</dbReference>
<proteinExistence type="predicted"/>
<dbReference type="PATRIC" id="fig|1449350.3.peg.477"/>
<dbReference type="GO" id="GO:0000976">
    <property type="term" value="F:transcription cis-regulatory region binding"/>
    <property type="evidence" value="ECO:0007669"/>
    <property type="project" value="TreeGrafter"/>
</dbReference>
<dbReference type="PANTHER" id="PTHR30146:SF109">
    <property type="entry name" value="HTH-TYPE TRANSCRIPTIONAL REGULATOR GALS"/>
    <property type="match status" value="1"/>
</dbReference>
<dbReference type="OrthoDB" id="7811243at2"/>
<comment type="caution">
    <text evidence="5">The sequence shown here is derived from an EMBL/GenBank/DDBJ whole genome shotgun (WGS) entry which is preliminary data.</text>
</comment>
<accession>X7ENJ2</accession>
<keyword evidence="6" id="KW-1185">Reference proteome</keyword>
<evidence type="ECO:0000256" key="1">
    <source>
        <dbReference type="ARBA" id="ARBA00023015"/>
    </source>
</evidence>
<dbReference type="RefSeq" id="WP_037257980.1">
    <property type="nucleotide sequence ID" value="NZ_JALZ01000001.1"/>
</dbReference>
<reference evidence="5 6" key="1">
    <citation type="submission" date="2014-01" db="EMBL/GenBank/DDBJ databases">
        <title>Roseivivax halodurans JCM 10272 Genome Sequencing.</title>
        <authorList>
            <person name="Lai Q."/>
            <person name="Li G."/>
            <person name="Shao Z."/>
        </authorList>
    </citation>
    <scope>NUCLEOTIDE SEQUENCE [LARGE SCALE GENOMIC DNA]</scope>
    <source>
        <strain evidence="5 6">JCM 10272</strain>
    </source>
</reference>
<dbReference type="PRINTS" id="PR00036">
    <property type="entry name" value="HTHLACI"/>
</dbReference>
<dbReference type="Pfam" id="PF00356">
    <property type="entry name" value="LacI"/>
    <property type="match status" value="1"/>
</dbReference>
<dbReference type="EMBL" id="JALZ01000001">
    <property type="protein sequence ID" value="ETX16738.1"/>
    <property type="molecule type" value="Genomic_DNA"/>
</dbReference>
<organism evidence="5 6">
    <name type="scientific">Roseivivax halodurans JCM 10272</name>
    <dbReference type="NCBI Taxonomy" id="1449350"/>
    <lineage>
        <taxon>Bacteria</taxon>
        <taxon>Pseudomonadati</taxon>
        <taxon>Pseudomonadota</taxon>
        <taxon>Alphaproteobacteria</taxon>
        <taxon>Rhodobacterales</taxon>
        <taxon>Roseobacteraceae</taxon>
        <taxon>Roseivivax</taxon>
    </lineage>
</organism>
<dbReference type="SUPFAM" id="SSF47413">
    <property type="entry name" value="lambda repressor-like DNA-binding domains"/>
    <property type="match status" value="1"/>
</dbReference>
<dbReference type="CDD" id="cd01392">
    <property type="entry name" value="HTH_LacI"/>
    <property type="match status" value="1"/>
</dbReference>
<evidence type="ECO:0000256" key="3">
    <source>
        <dbReference type="ARBA" id="ARBA00023163"/>
    </source>
</evidence>
<evidence type="ECO:0000313" key="5">
    <source>
        <dbReference type="EMBL" id="ETX16738.1"/>
    </source>
</evidence>
<keyword evidence="2" id="KW-0238">DNA-binding</keyword>
<dbReference type="InterPro" id="IPR010982">
    <property type="entry name" value="Lambda_DNA-bd_dom_sf"/>
</dbReference>
<dbReference type="InterPro" id="IPR000843">
    <property type="entry name" value="HTH_LacI"/>
</dbReference>
<feature type="domain" description="HTH lacI-type" evidence="4">
    <location>
        <begin position="7"/>
        <end position="61"/>
    </location>
</feature>
<evidence type="ECO:0000313" key="6">
    <source>
        <dbReference type="Proteomes" id="UP000022447"/>
    </source>
</evidence>
<gene>
    <name evidence="5" type="ORF">OCH239_02360</name>
</gene>
<evidence type="ECO:0000256" key="2">
    <source>
        <dbReference type="ARBA" id="ARBA00023125"/>
    </source>
</evidence>